<feature type="chain" id="PRO_5039480395" description="Pentapeptide MXKDX repeat protein" evidence="2">
    <location>
        <begin position="22"/>
        <end position="80"/>
    </location>
</feature>
<keyword evidence="4" id="KW-1185">Reference proteome</keyword>
<reference evidence="3 4" key="1">
    <citation type="submission" date="2020-07" db="EMBL/GenBank/DDBJ databases">
        <authorList>
            <person name="Feng H."/>
        </authorList>
    </citation>
    <scope>NUCLEOTIDE SEQUENCE [LARGE SCALE GENOMIC DNA]</scope>
    <source>
        <strain evidence="4">s-10</strain>
    </source>
</reference>
<feature type="signal peptide" evidence="2">
    <location>
        <begin position="1"/>
        <end position="21"/>
    </location>
</feature>
<dbReference type="Proteomes" id="UP000535491">
    <property type="component" value="Unassembled WGS sequence"/>
</dbReference>
<dbReference type="RefSeq" id="WP_181751871.1">
    <property type="nucleotide sequence ID" value="NZ_JACEIQ010000008.1"/>
</dbReference>
<dbReference type="EMBL" id="JACEIQ010000008">
    <property type="protein sequence ID" value="MBA4494636.1"/>
    <property type="molecule type" value="Genomic_DNA"/>
</dbReference>
<accession>A0A7W1WRN9</accession>
<name>A0A7W1WRN9_9BACL</name>
<evidence type="ECO:0000313" key="4">
    <source>
        <dbReference type="Proteomes" id="UP000535491"/>
    </source>
</evidence>
<evidence type="ECO:0000256" key="2">
    <source>
        <dbReference type="SAM" id="SignalP"/>
    </source>
</evidence>
<keyword evidence="2" id="KW-0732">Signal</keyword>
<dbReference type="AlphaFoldDB" id="A0A7W1WRN9"/>
<dbReference type="PROSITE" id="PS51257">
    <property type="entry name" value="PROKAR_LIPOPROTEIN"/>
    <property type="match status" value="1"/>
</dbReference>
<organism evidence="3 4">
    <name type="scientific">Paenactinomyces guangxiensis</name>
    <dbReference type="NCBI Taxonomy" id="1490290"/>
    <lineage>
        <taxon>Bacteria</taxon>
        <taxon>Bacillati</taxon>
        <taxon>Bacillota</taxon>
        <taxon>Bacilli</taxon>
        <taxon>Bacillales</taxon>
        <taxon>Thermoactinomycetaceae</taxon>
        <taxon>Paenactinomyces</taxon>
    </lineage>
</organism>
<evidence type="ECO:0000256" key="1">
    <source>
        <dbReference type="SAM" id="MobiDB-lite"/>
    </source>
</evidence>
<sequence length="80" mass="9229">MKMKKWKLIMLSAFVGTSLLAAGCSDTNGQPAEQKMDDSKMMDENMDDKKMDNSKMMDENMDDKKMDDSKMMDENMDDKK</sequence>
<evidence type="ECO:0000313" key="3">
    <source>
        <dbReference type="EMBL" id="MBA4494636.1"/>
    </source>
</evidence>
<feature type="compositionally biased region" description="Basic and acidic residues" evidence="1">
    <location>
        <begin position="34"/>
        <end position="80"/>
    </location>
</feature>
<feature type="region of interest" description="Disordered" evidence="1">
    <location>
        <begin position="22"/>
        <end position="80"/>
    </location>
</feature>
<comment type="caution">
    <text evidence="3">The sequence shown here is derived from an EMBL/GenBank/DDBJ whole genome shotgun (WGS) entry which is preliminary data.</text>
</comment>
<proteinExistence type="predicted"/>
<gene>
    <name evidence="3" type="ORF">H1191_09990</name>
</gene>
<protein>
    <recommendedName>
        <fullName evidence="5">Pentapeptide MXKDX repeat protein</fullName>
    </recommendedName>
</protein>
<evidence type="ECO:0008006" key="5">
    <source>
        <dbReference type="Google" id="ProtNLM"/>
    </source>
</evidence>